<accession>A0A1J7GY26</accession>
<evidence type="ECO:0000256" key="5">
    <source>
        <dbReference type="ARBA" id="ARBA00023180"/>
    </source>
</evidence>
<dbReference type="InterPro" id="IPR044174">
    <property type="entry name" value="BC10-like"/>
</dbReference>
<reference evidence="6 7" key="1">
    <citation type="journal article" date="2017" name="Plant Biotechnol. J.">
        <title>A comprehensive draft genome sequence for lupin (Lupinus angustifolius), an emerging health food: insights into plant-microbe interactions and legume evolution.</title>
        <authorList>
            <person name="Hane J.K."/>
            <person name="Ming Y."/>
            <person name="Kamphuis L.G."/>
            <person name="Nelson M.N."/>
            <person name="Garg G."/>
            <person name="Atkins C.A."/>
            <person name="Bayer P.E."/>
            <person name="Bravo A."/>
            <person name="Bringans S."/>
            <person name="Cannon S."/>
            <person name="Edwards D."/>
            <person name="Foley R."/>
            <person name="Gao L.L."/>
            <person name="Harrison M.J."/>
            <person name="Huang W."/>
            <person name="Hurgobin B."/>
            <person name="Li S."/>
            <person name="Liu C.W."/>
            <person name="McGrath A."/>
            <person name="Morahan G."/>
            <person name="Murray J."/>
            <person name="Weller J."/>
            <person name="Jian J."/>
            <person name="Singh K.B."/>
        </authorList>
    </citation>
    <scope>NUCLEOTIDE SEQUENCE [LARGE SCALE GENOMIC DNA]</scope>
    <source>
        <strain evidence="7">cv. Tanjil</strain>
        <tissue evidence="6">Whole plant</tissue>
    </source>
</reference>
<protein>
    <submittedName>
        <fullName evidence="6">Uncharacterized protein</fullName>
    </submittedName>
</protein>
<keyword evidence="3" id="KW-0808">Transferase</keyword>
<dbReference type="Pfam" id="PF02485">
    <property type="entry name" value="Branch"/>
    <property type="match status" value="1"/>
</dbReference>
<dbReference type="PANTHER" id="PTHR31042">
    <property type="entry name" value="CORE-2/I-BRANCHING BETA-1,6-N-ACETYLGLUCOSAMINYLTRANSFERASE FAMILY PROTEIN-RELATED"/>
    <property type="match status" value="1"/>
</dbReference>
<evidence type="ECO:0000313" key="6">
    <source>
        <dbReference type="EMBL" id="OIW05503.1"/>
    </source>
</evidence>
<keyword evidence="7" id="KW-1185">Reference proteome</keyword>
<evidence type="ECO:0000256" key="4">
    <source>
        <dbReference type="ARBA" id="ARBA00023136"/>
    </source>
</evidence>
<dbReference type="AlphaFoldDB" id="A0A1J7GY26"/>
<sequence length="352" mass="40752">MYPVTIPFKTLLPSPPSLSLSQLSITPPLLQSSSPPPPHQVLLSSESLETSILHNMTDQELFLKASMVGGNDDFTNKTTPKVAFMFLIKGKLPLAPLWEKFFKGHEGFYNIYLHQDPSYKDNVHEDSAFYGRKIPSQHVIWGTSSMIDAERRLLANALLDFSNQHFVLLSESCIPLFGFKTIYTYLMNSNLSYVQSFHDPTKDCMGRYNPKMSPTINITNWRKGSQWFELHRDLAINIVHDTKYYPMFKNYCLPRCYSDEHYIPTLVHILYPQLNSNRSITWVDWSIRGPHPRRYVWDDITNEVMSQIRFGSKCVYNGNTTNICFLFGRKFHPNTLEPLLRMSPSLLGDYYP</sequence>
<dbReference type="Gramene" id="OIW05503">
    <property type="protein sequence ID" value="OIW05503"/>
    <property type="gene ID" value="TanjilG_27633"/>
</dbReference>
<proteinExistence type="predicted"/>
<keyword evidence="4" id="KW-0472">Membrane</keyword>
<evidence type="ECO:0000256" key="2">
    <source>
        <dbReference type="ARBA" id="ARBA00022676"/>
    </source>
</evidence>
<dbReference type="GO" id="GO:0016020">
    <property type="term" value="C:membrane"/>
    <property type="evidence" value="ECO:0007669"/>
    <property type="project" value="UniProtKB-SubCell"/>
</dbReference>
<dbReference type="EMBL" id="CM007369">
    <property type="protein sequence ID" value="OIW05503.1"/>
    <property type="molecule type" value="Genomic_DNA"/>
</dbReference>
<dbReference type="Proteomes" id="UP000188354">
    <property type="component" value="Chromosome LG09"/>
</dbReference>
<evidence type="ECO:0000256" key="1">
    <source>
        <dbReference type="ARBA" id="ARBA00004606"/>
    </source>
</evidence>
<evidence type="ECO:0000313" key="7">
    <source>
        <dbReference type="Proteomes" id="UP000188354"/>
    </source>
</evidence>
<organism evidence="6 7">
    <name type="scientific">Lupinus angustifolius</name>
    <name type="common">Narrow-leaved blue lupine</name>
    <dbReference type="NCBI Taxonomy" id="3871"/>
    <lineage>
        <taxon>Eukaryota</taxon>
        <taxon>Viridiplantae</taxon>
        <taxon>Streptophyta</taxon>
        <taxon>Embryophyta</taxon>
        <taxon>Tracheophyta</taxon>
        <taxon>Spermatophyta</taxon>
        <taxon>Magnoliopsida</taxon>
        <taxon>eudicotyledons</taxon>
        <taxon>Gunneridae</taxon>
        <taxon>Pentapetalae</taxon>
        <taxon>rosids</taxon>
        <taxon>fabids</taxon>
        <taxon>Fabales</taxon>
        <taxon>Fabaceae</taxon>
        <taxon>Papilionoideae</taxon>
        <taxon>50 kb inversion clade</taxon>
        <taxon>genistoids sensu lato</taxon>
        <taxon>core genistoids</taxon>
        <taxon>Genisteae</taxon>
        <taxon>Lupinus</taxon>
    </lineage>
</organism>
<comment type="subcellular location">
    <subcellularLocation>
        <location evidence="1">Membrane</location>
        <topology evidence="1">Single-pass type II membrane protein</topology>
    </subcellularLocation>
</comment>
<dbReference type="InterPro" id="IPR003406">
    <property type="entry name" value="Glyco_trans_14"/>
</dbReference>
<dbReference type="GO" id="GO:0016757">
    <property type="term" value="F:glycosyltransferase activity"/>
    <property type="evidence" value="ECO:0007669"/>
    <property type="project" value="UniProtKB-KW"/>
</dbReference>
<gene>
    <name evidence="6" type="ORF">TanjilG_27633</name>
</gene>
<dbReference type="OMA" id="FEMHRDM"/>
<dbReference type="PANTHER" id="PTHR31042:SF77">
    <property type="entry name" value="GLYCOSYLTRANSFERASE"/>
    <property type="match status" value="1"/>
</dbReference>
<keyword evidence="2" id="KW-0328">Glycosyltransferase</keyword>
<dbReference type="STRING" id="3871.A0A1J7GY26"/>
<name>A0A1J7GY26_LUPAN</name>
<evidence type="ECO:0000256" key="3">
    <source>
        <dbReference type="ARBA" id="ARBA00022679"/>
    </source>
</evidence>
<keyword evidence="5" id="KW-0325">Glycoprotein</keyword>